<evidence type="ECO:0000313" key="10">
    <source>
        <dbReference type="Proteomes" id="UP000639772"/>
    </source>
</evidence>
<dbReference type="EMBL" id="JADCNM010000012">
    <property type="protein sequence ID" value="KAG0460317.1"/>
    <property type="molecule type" value="Genomic_DNA"/>
</dbReference>
<gene>
    <name evidence="9" type="ORF">HPP92_023445</name>
</gene>
<dbReference type="GO" id="GO:0006952">
    <property type="term" value="P:defense response"/>
    <property type="evidence" value="ECO:0007669"/>
    <property type="project" value="UniProtKB-KW"/>
</dbReference>
<comment type="similarity">
    <text evidence="2">Belongs to the MLO family.</text>
</comment>
<dbReference type="GO" id="GO:0016020">
    <property type="term" value="C:membrane"/>
    <property type="evidence" value="ECO:0007669"/>
    <property type="project" value="UniProtKB-SubCell"/>
</dbReference>
<keyword evidence="6" id="KW-0472">Membrane</keyword>
<feature type="chain" id="PRO_5033008196" evidence="8">
    <location>
        <begin position="27"/>
        <end position="320"/>
    </location>
</feature>
<proteinExistence type="inferred from homology"/>
<feature type="signal peptide" evidence="8">
    <location>
        <begin position="1"/>
        <end position="26"/>
    </location>
</feature>
<evidence type="ECO:0000256" key="3">
    <source>
        <dbReference type="ARBA" id="ARBA00022692"/>
    </source>
</evidence>
<evidence type="ECO:0000256" key="6">
    <source>
        <dbReference type="ARBA" id="ARBA00023136"/>
    </source>
</evidence>
<reference evidence="9 10" key="1">
    <citation type="journal article" date="2020" name="Nat. Food">
        <title>A phased Vanilla planifolia genome enables genetic improvement of flavour and production.</title>
        <authorList>
            <person name="Hasing T."/>
            <person name="Tang H."/>
            <person name="Brym M."/>
            <person name="Khazi F."/>
            <person name="Huang T."/>
            <person name="Chambers A.H."/>
        </authorList>
    </citation>
    <scope>NUCLEOTIDE SEQUENCE [LARGE SCALE GENOMIC DNA]</scope>
    <source>
        <tissue evidence="9">Leaf</tissue>
    </source>
</reference>
<protein>
    <submittedName>
        <fullName evidence="9">Uncharacterized protein</fullName>
    </submittedName>
</protein>
<evidence type="ECO:0000256" key="5">
    <source>
        <dbReference type="ARBA" id="ARBA00022989"/>
    </source>
</evidence>
<dbReference type="InterPro" id="IPR004326">
    <property type="entry name" value="Mlo"/>
</dbReference>
<evidence type="ECO:0000313" key="9">
    <source>
        <dbReference type="EMBL" id="KAG0460317.1"/>
    </source>
</evidence>
<organism evidence="9 10">
    <name type="scientific">Vanilla planifolia</name>
    <name type="common">Vanilla</name>
    <dbReference type="NCBI Taxonomy" id="51239"/>
    <lineage>
        <taxon>Eukaryota</taxon>
        <taxon>Viridiplantae</taxon>
        <taxon>Streptophyta</taxon>
        <taxon>Embryophyta</taxon>
        <taxon>Tracheophyta</taxon>
        <taxon>Spermatophyta</taxon>
        <taxon>Magnoliopsida</taxon>
        <taxon>Liliopsida</taxon>
        <taxon>Asparagales</taxon>
        <taxon>Orchidaceae</taxon>
        <taxon>Vanilloideae</taxon>
        <taxon>Vanilleae</taxon>
        <taxon>Vanilla</taxon>
    </lineage>
</organism>
<evidence type="ECO:0000256" key="1">
    <source>
        <dbReference type="ARBA" id="ARBA00004141"/>
    </source>
</evidence>
<evidence type="ECO:0000256" key="4">
    <source>
        <dbReference type="ARBA" id="ARBA00022821"/>
    </source>
</evidence>
<dbReference type="PANTHER" id="PTHR31942:SF52">
    <property type="entry name" value="MLO-LIKE PROTEIN 1"/>
    <property type="match status" value="1"/>
</dbReference>
<keyword evidence="5" id="KW-1133">Transmembrane helix</keyword>
<accession>A0A835Q2M9</accession>
<dbReference type="PANTHER" id="PTHR31942">
    <property type="entry name" value="MLO-LIKE PROTEIN 1"/>
    <property type="match status" value="1"/>
</dbReference>
<evidence type="ECO:0000256" key="7">
    <source>
        <dbReference type="ARBA" id="ARBA00023265"/>
    </source>
</evidence>
<keyword evidence="3" id="KW-0812">Transmembrane</keyword>
<evidence type="ECO:0000256" key="2">
    <source>
        <dbReference type="ARBA" id="ARBA00006574"/>
    </source>
</evidence>
<comment type="caution">
    <text evidence="9">The sequence shown here is derived from an EMBL/GenBank/DDBJ whole genome shotgun (WGS) entry which is preliminary data.</text>
</comment>
<dbReference type="AlphaFoldDB" id="A0A835Q2M9"/>
<dbReference type="Proteomes" id="UP000639772">
    <property type="component" value="Chromosome 12"/>
</dbReference>
<comment type="subcellular location">
    <subcellularLocation>
        <location evidence="1">Membrane</location>
        <topology evidence="1">Multi-pass membrane protein</topology>
    </subcellularLocation>
</comment>
<dbReference type="Pfam" id="PF03094">
    <property type="entry name" value="Mlo"/>
    <property type="match status" value="2"/>
</dbReference>
<sequence length="320" mass="35488">MDSHFVVCAVIICASLFLFRRFPASSRQGRVTICSCLTIHSPLSHFIFSQALVRMNKKSLFQALEKLKGVLRFAALQVDADGVHLAAVGGFSGGIQKICISESYTATCGLQKRRLVKRPPTEMKRRPTSDHASAGLLLPADGLADVGSDHLSLPGKVPLLSIEAIHELHIFIFALATIHVLVSVKNHSSRKDSYMEEMGKIHPRRLLEMLTYGYSSCIMDETKYAIPKAHNKLQDPLPQYALVSQMGSSLKPAVFEEHIKEGLIHWAQKAKTKGKTKMAKQSRGHQLQSDVSRQDFLMEEGQTEIVQSNGTQICRKARGQ</sequence>
<keyword evidence="8" id="KW-0732">Signal</keyword>
<keyword evidence="7" id="KW-0568">Pathogenesis-related protein</keyword>
<name>A0A835Q2M9_VANPL</name>
<dbReference type="OrthoDB" id="1388414at2759"/>
<evidence type="ECO:0000256" key="8">
    <source>
        <dbReference type="SAM" id="SignalP"/>
    </source>
</evidence>
<keyword evidence="4" id="KW-0611">Plant defense</keyword>